<dbReference type="Proteomes" id="UP000887577">
    <property type="component" value="Unplaced"/>
</dbReference>
<organism evidence="10 11">
    <name type="scientific">Panagrolaimus superbus</name>
    <dbReference type="NCBI Taxonomy" id="310955"/>
    <lineage>
        <taxon>Eukaryota</taxon>
        <taxon>Metazoa</taxon>
        <taxon>Ecdysozoa</taxon>
        <taxon>Nematoda</taxon>
        <taxon>Chromadorea</taxon>
        <taxon>Rhabditida</taxon>
        <taxon>Tylenchina</taxon>
        <taxon>Panagrolaimomorpha</taxon>
        <taxon>Panagrolaimoidea</taxon>
        <taxon>Panagrolaimidae</taxon>
        <taxon>Panagrolaimus</taxon>
    </lineage>
</organism>
<evidence type="ECO:0000256" key="7">
    <source>
        <dbReference type="RuleBase" id="RU079119"/>
    </source>
</evidence>
<evidence type="ECO:0000256" key="5">
    <source>
        <dbReference type="ARBA" id="ARBA00023136"/>
    </source>
</evidence>
<feature type="transmembrane region" description="Helical" evidence="7">
    <location>
        <begin position="188"/>
        <end position="215"/>
    </location>
</feature>
<feature type="transmembrane region" description="Helical" evidence="7">
    <location>
        <begin position="235"/>
        <end position="259"/>
    </location>
</feature>
<feature type="transmembrane region" description="Helical" evidence="7">
    <location>
        <begin position="93"/>
        <end position="110"/>
    </location>
</feature>
<comment type="similarity">
    <text evidence="7">Belongs to the DHHC palmitoyltransferase family.</text>
</comment>
<feature type="region of interest" description="Disordered" evidence="8">
    <location>
        <begin position="1"/>
        <end position="22"/>
    </location>
</feature>
<evidence type="ECO:0000256" key="8">
    <source>
        <dbReference type="SAM" id="MobiDB-lite"/>
    </source>
</evidence>
<dbReference type="PROSITE" id="PS50216">
    <property type="entry name" value="DHHC"/>
    <property type="match status" value="1"/>
</dbReference>
<dbReference type="AlphaFoldDB" id="A0A914ZA81"/>
<feature type="domain" description="Palmitoyltransferase DHHC" evidence="9">
    <location>
        <begin position="137"/>
        <end position="274"/>
    </location>
</feature>
<comment type="subcellular location">
    <subcellularLocation>
        <location evidence="1">Membrane</location>
        <topology evidence="1">Multi-pass membrane protein</topology>
    </subcellularLocation>
</comment>
<comment type="domain">
    <text evidence="7">The DHHC domain is required for palmitoyltransferase activity.</text>
</comment>
<keyword evidence="2 7" id="KW-0808">Transferase</keyword>
<dbReference type="GO" id="GO:0016020">
    <property type="term" value="C:membrane"/>
    <property type="evidence" value="ECO:0007669"/>
    <property type="project" value="UniProtKB-SubCell"/>
</dbReference>
<dbReference type="InterPro" id="IPR039859">
    <property type="entry name" value="PFA4/ZDH16/20/ERF2-like"/>
</dbReference>
<keyword evidence="4 7" id="KW-1133">Transmembrane helix</keyword>
<dbReference type="PANTHER" id="PTHR12246">
    <property type="entry name" value="PALMITOYLTRANSFERASE ZDHHC16"/>
    <property type="match status" value="1"/>
</dbReference>
<keyword evidence="5 7" id="KW-0472">Membrane</keyword>
<evidence type="ECO:0000256" key="1">
    <source>
        <dbReference type="ARBA" id="ARBA00004141"/>
    </source>
</evidence>
<keyword evidence="10" id="KW-1185">Reference proteome</keyword>
<dbReference type="EC" id="2.3.1.225" evidence="7"/>
<accession>A0A914ZA81</accession>
<name>A0A914ZA81_9BILA</name>
<evidence type="ECO:0000259" key="9">
    <source>
        <dbReference type="Pfam" id="PF01529"/>
    </source>
</evidence>
<protein>
    <recommendedName>
        <fullName evidence="7">Palmitoyltransferase</fullName>
        <ecNumber evidence="7">2.3.1.225</ecNumber>
    </recommendedName>
</protein>
<feature type="transmembrane region" description="Helical" evidence="7">
    <location>
        <begin position="66"/>
        <end position="87"/>
    </location>
</feature>
<evidence type="ECO:0000313" key="10">
    <source>
        <dbReference type="Proteomes" id="UP000887577"/>
    </source>
</evidence>
<sequence>MFKIVMSQDTDDGEPESTSSSELQIKAPLLADVGILEAPSWSVEGAFDPNDIGKSMSQRLCHWGPLLAIFLIVTIGMSATIVFFHTWPPLDTLLGFINLIVFFTWNYMSLTNFLQATRFGGGFVKLGWKPENPALHKKLQYCPLCEGHKAPRSHHCARCNRCVLKMDHHCPWLNNCVGHRNHALFVKFCFFSIMGCFHAAAFLIKNIVVTIYLLYYADKTTRILPHDLPITDIQTMIAALTGATLSLGVCIAVIPLLYIQLWSVYHNMTYIEDYIVSKAEARRRYEKFPFVYPYNLGWRRNVLEVLANGTFPKGNGIWWPIRADCTQFTFSEEQIAQKELKSRHARIRTIAIGYNGGKFLGLLRLGCYAFFCQPLTDGRRVEVKAGEKWAITRGSKFWVYAKKVEKQSYVDAEGAVQYAFVGTDHLARGWFPRVCLEVAKTE</sequence>
<evidence type="ECO:0000313" key="11">
    <source>
        <dbReference type="WBParaSite" id="PSU_v2.g9230.t1"/>
    </source>
</evidence>
<dbReference type="Pfam" id="PF01529">
    <property type="entry name" value="DHHC"/>
    <property type="match status" value="1"/>
</dbReference>
<dbReference type="InterPro" id="IPR001594">
    <property type="entry name" value="Palmitoyltrfase_DHHC"/>
</dbReference>
<evidence type="ECO:0000256" key="6">
    <source>
        <dbReference type="ARBA" id="ARBA00023315"/>
    </source>
</evidence>
<evidence type="ECO:0000256" key="3">
    <source>
        <dbReference type="ARBA" id="ARBA00022692"/>
    </source>
</evidence>
<dbReference type="WBParaSite" id="PSU_v2.g9230.t1">
    <property type="protein sequence ID" value="PSU_v2.g9230.t1"/>
    <property type="gene ID" value="PSU_v2.g9230"/>
</dbReference>
<proteinExistence type="inferred from homology"/>
<keyword evidence="6 7" id="KW-0012">Acyltransferase</keyword>
<keyword evidence="3 7" id="KW-0812">Transmembrane</keyword>
<evidence type="ECO:0000256" key="4">
    <source>
        <dbReference type="ARBA" id="ARBA00022989"/>
    </source>
</evidence>
<dbReference type="GO" id="GO:0019706">
    <property type="term" value="F:protein-cysteine S-palmitoyltransferase activity"/>
    <property type="evidence" value="ECO:0007669"/>
    <property type="project" value="UniProtKB-EC"/>
</dbReference>
<comment type="catalytic activity">
    <reaction evidence="7">
        <text>L-cysteinyl-[protein] + hexadecanoyl-CoA = S-hexadecanoyl-L-cysteinyl-[protein] + CoA</text>
        <dbReference type="Rhea" id="RHEA:36683"/>
        <dbReference type="Rhea" id="RHEA-COMP:10131"/>
        <dbReference type="Rhea" id="RHEA-COMP:11032"/>
        <dbReference type="ChEBI" id="CHEBI:29950"/>
        <dbReference type="ChEBI" id="CHEBI:57287"/>
        <dbReference type="ChEBI" id="CHEBI:57379"/>
        <dbReference type="ChEBI" id="CHEBI:74151"/>
        <dbReference type="EC" id="2.3.1.225"/>
    </reaction>
</comment>
<evidence type="ECO:0000256" key="2">
    <source>
        <dbReference type="ARBA" id="ARBA00022679"/>
    </source>
</evidence>
<reference evidence="11" key="1">
    <citation type="submission" date="2022-11" db="UniProtKB">
        <authorList>
            <consortium name="WormBaseParasite"/>
        </authorList>
    </citation>
    <scope>IDENTIFICATION</scope>
</reference>